<keyword evidence="10" id="KW-1185">Reference proteome</keyword>
<keyword evidence="7" id="KW-0732">Signal</keyword>
<feature type="chain" id="PRO_5004834929" description="Cullin family profile domain-containing protein" evidence="7">
    <location>
        <begin position="19"/>
        <end position="989"/>
    </location>
</feature>
<proteinExistence type="inferred from homology"/>
<evidence type="ECO:0000256" key="4">
    <source>
        <dbReference type="PROSITE-ProRule" id="PRU00330"/>
    </source>
</evidence>
<dbReference type="Pfam" id="PF10557">
    <property type="entry name" value="Cullin_Nedd8"/>
    <property type="match status" value="1"/>
</dbReference>
<organism evidence="9 10">
    <name type="scientific">Moesziomyces aphidis</name>
    <name type="common">Pseudozyma aphidis</name>
    <dbReference type="NCBI Taxonomy" id="84754"/>
    <lineage>
        <taxon>Eukaryota</taxon>
        <taxon>Fungi</taxon>
        <taxon>Dikarya</taxon>
        <taxon>Basidiomycota</taxon>
        <taxon>Ustilaginomycotina</taxon>
        <taxon>Ustilaginomycetes</taxon>
        <taxon>Ustilaginales</taxon>
        <taxon>Ustilaginaceae</taxon>
        <taxon>Moesziomyces</taxon>
    </lineage>
</organism>
<feature type="region of interest" description="Disordered" evidence="6">
    <location>
        <begin position="549"/>
        <end position="577"/>
    </location>
</feature>
<dbReference type="Proteomes" id="UP000019462">
    <property type="component" value="Unassembled WGS sequence"/>
</dbReference>
<evidence type="ECO:0000256" key="3">
    <source>
        <dbReference type="ARBA" id="ARBA00022843"/>
    </source>
</evidence>
<sequence length="989" mass="110096">MSAGSPSAVALFLPLGWAASPLRVGVGQAHVILASCGPLNNTFSTPYPHTPCIGQARPTHLPTLLLPSSFLCLELPRHRIGPRTAPHRVSTGRSSTHRLPKRPLQPHRAVPRSIADAMNAPGSMRRPGGTRGTKLKPPKKPGLDISFEDMWLRLAHAISQIQNHNISKLSYEEHYRYAYNLVLHHQGDMLYRGVKKQIQAHLDRLCREKIIPAFPPGGAASVSAGIILPESLLRQSHATSASSPQSRADSDSAAPSTSAKGKAKAVENDDPTSSAAALATMSATQAGDRADAVARVQAGERLMTAIRDTWLDHRSCTSKISEVLKYFDRAYVELHKVPSINRLGLEIFRDSVIRSAKYPIQIYLYSTLLTHIQIEREGSAVSRSLVKSNVDMLADLTQHKPGAPPDEDPSVYSIDFEPAFLQTSAAFYSAEADRWLDAGDAPKYLAHVARRLNEEADRVSVYLKPETAKPLQQLLETHFLARHLATIIDMPGSGLVSMLDQHRTDDLCRMYTLFHRVADGPHKLRLGLKSYIAAKGKLINDAVASQTAAAPSTDAPVESSTAKLAKSKERESDASTPQAATAIRWVEEVLEFKYKFDAVLEGAFANDTGCETAINEAFESFINTNKRAPEFISLFIDENLKKGLKGKSEAEVDEVLRKTICVFRFLHEKDTFERYYKQHLAKRLLQGRSVSDDAERGMMAKLKVESGHGYVVKLQGMLNDMKTSEELMEEFGRVVKRSDRGMPMGLGVSVLTSTNWPISAQAPSCVMPEEMMETRRRFEEFYASRHNGRVLTWHANLGSADVKVAFRARSHEINVSTFALVVLLLFGDVEEGVALSYGDISKRTMISDSDLERTLQSLSCGKYRILLKNPKSRDVNNTDTFTFNSSFTCPLARFKIQQIAARVETPQQRQATSARIDEERTVLIEASIVRIMKNRKQSTHNDLIQQTVAQLSSRFHPQIPHIKRRIESLIDREYLERSPTDRNTYIYLA</sequence>
<feature type="region of interest" description="Disordered" evidence="6">
    <location>
        <begin position="237"/>
        <end position="271"/>
    </location>
</feature>
<evidence type="ECO:0000256" key="6">
    <source>
        <dbReference type="SAM" id="MobiDB-lite"/>
    </source>
</evidence>
<accession>W3VVY5</accession>
<dbReference type="InterPro" id="IPR045093">
    <property type="entry name" value="Cullin"/>
</dbReference>
<dbReference type="EMBL" id="AWNI01000003">
    <property type="protein sequence ID" value="ETS64946.1"/>
    <property type="molecule type" value="Genomic_DNA"/>
</dbReference>
<dbReference type="FunFam" id="1.20.1310.10:FF:000001">
    <property type="entry name" value="Cullin 3"/>
    <property type="match status" value="1"/>
</dbReference>
<evidence type="ECO:0000256" key="7">
    <source>
        <dbReference type="SAM" id="SignalP"/>
    </source>
</evidence>
<keyword evidence="2" id="KW-1017">Isopeptide bond</keyword>
<dbReference type="InterPro" id="IPR019559">
    <property type="entry name" value="Cullin_neddylation_domain"/>
</dbReference>
<dbReference type="Gene3D" id="1.20.1310.10">
    <property type="entry name" value="Cullin Repeats"/>
    <property type="match status" value="4"/>
</dbReference>
<dbReference type="PROSITE" id="PS01256">
    <property type="entry name" value="CULLIN_1"/>
    <property type="match status" value="1"/>
</dbReference>
<dbReference type="GO" id="GO:0006511">
    <property type="term" value="P:ubiquitin-dependent protein catabolic process"/>
    <property type="evidence" value="ECO:0007669"/>
    <property type="project" value="InterPro"/>
</dbReference>
<evidence type="ECO:0000256" key="1">
    <source>
        <dbReference type="ARBA" id="ARBA00006019"/>
    </source>
</evidence>
<dbReference type="InterPro" id="IPR016158">
    <property type="entry name" value="Cullin_homology"/>
</dbReference>
<dbReference type="Pfam" id="PF26557">
    <property type="entry name" value="Cullin_AB"/>
    <property type="match status" value="1"/>
</dbReference>
<feature type="compositionally biased region" description="Basic residues" evidence="6">
    <location>
        <begin position="95"/>
        <end position="105"/>
    </location>
</feature>
<dbReference type="GO" id="GO:0031625">
    <property type="term" value="F:ubiquitin protein ligase binding"/>
    <property type="evidence" value="ECO:0007669"/>
    <property type="project" value="InterPro"/>
</dbReference>
<dbReference type="SMART" id="SM00182">
    <property type="entry name" value="CULLIN"/>
    <property type="match status" value="1"/>
</dbReference>
<dbReference type="SUPFAM" id="SSF74788">
    <property type="entry name" value="Cullin repeat-like"/>
    <property type="match status" value="1"/>
</dbReference>
<comment type="similarity">
    <text evidence="1 4 5">Belongs to the cullin family.</text>
</comment>
<dbReference type="PROSITE" id="PS50069">
    <property type="entry name" value="CULLIN_2"/>
    <property type="match status" value="1"/>
</dbReference>
<name>W3VVY5_MOEAP</name>
<dbReference type="FunFam" id="1.20.1310.10:FF:000002">
    <property type="entry name" value="cullin-3 isoform X1"/>
    <property type="match status" value="1"/>
</dbReference>
<feature type="signal peptide" evidence="7">
    <location>
        <begin position="1"/>
        <end position="18"/>
    </location>
</feature>
<dbReference type="PANTHER" id="PTHR11932">
    <property type="entry name" value="CULLIN"/>
    <property type="match status" value="1"/>
</dbReference>
<feature type="compositionally biased region" description="Low complexity" evidence="6">
    <location>
        <begin position="239"/>
        <end position="259"/>
    </location>
</feature>
<evidence type="ECO:0000256" key="5">
    <source>
        <dbReference type="RuleBase" id="RU003829"/>
    </source>
</evidence>
<dbReference type="InterPro" id="IPR016159">
    <property type="entry name" value="Cullin_repeat-like_dom_sf"/>
</dbReference>
<dbReference type="InterPro" id="IPR059120">
    <property type="entry name" value="Cullin-like_AB"/>
</dbReference>
<evidence type="ECO:0000256" key="2">
    <source>
        <dbReference type="ARBA" id="ARBA00022499"/>
    </source>
</evidence>
<evidence type="ECO:0000259" key="8">
    <source>
        <dbReference type="PROSITE" id="PS50069"/>
    </source>
</evidence>
<keyword evidence="3" id="KW-0832">Ubl conjugation</keyword>
<dbReference type="FunFam" id="1.10.10.10:FF:000014">
    <property type="entry name" value="Cullin 1"/>
    <property type="match status" value="1"/>
</dbReference>
<dbReference type="InterPro" id="IPR016157">
    <property type="entry name" value="Cullin_CS"/>
</dbReference>
<feature type="domain" description="Cullin family profile" evidence="8">
    <location>
        <begin position="627"/>
        <end position="859"/>
    </location>
</feature>
<feature type="region of interest" description="Disordered" evidence="6">
    <location>
        <begin position="82"/>
        <end position="140"/>
    </location>
</feature>
<dbReference type="InterPro" id="IPR036317">
    <property type="entry name" value="Cullin_homology_sf"/>
</dbReference>
<dbReference type="Gene3D" id="1.10.10.10">
    <property type="entry name" value="Winged helix-like DNA-binding domain superfamily/Winged helix DNA-binding domain"/>
    <property type="match status" value="1"/>
</dbReference>
<evidence type="ECO:0000313" key="10">
    <source>
        <dbReference type="Proteomes" id="UP000019462"/>
    </source>
</evidence>
<dbReference type="InterPro" id="IPR036388">
    <property type="entry name" value="WH-like_DNA-bd_sf"/>
</dbReference>
<dbReference type="Pfam" id="PF00888">
    <property type="entry name" value="Cullin"/>
    <property type="match status" value="1"/>
</dbReference>
<dbReference type="SUPFAM" id="SSF46785">
    <property type="entry name" value="Winged helix' DNA-binding domain"/>
    <property type="match status" value="1"/>
</dbReference>
<dbReference type="InterPro" id="IPR001373">
    <property type="entry name" value="Cullin_N"/>
</dbReference>
<dbReference type="HOGENOM" id="CLU_004747_7_1_1"/>
<dbReference type="InterPro" id="IPR036390">
    <property type="entry name" value="WH_DNA-bd_sf"/>
</dbReference>
<dbReference type="SMART" id="SM00884">
    <property type="entry name" value="Cullin_Nedd8"/>
    <property type="match status" value="1"/>
</dbReference>
<dbReference type="SUPFAM" id="SSF75632">
    <property type="entry name" value="Cullin homology domain"/>
    <property type="match status" value="1"/>
</dbReference>
<evidence type="ECO:0000313" key="9">
    <source>
        <dbReference type="EMBL" id="ETS64946.1"/>
    </source>
</evidence>
<dbReference type="OrthoDB" id="27073at2759"/>
<dbReference type="FunFam" id="1.20.1310.10:FF:000036">
    <property type="entry name" value="SCF ubiquitin ligase subunit CulC, putative"/>
    <property type="match status" value="1"/>
</dbReference>
<protein>
    <recommendedName>
        <fullName evidence="8">Cullin family profile domain-containing protein</fullName>
    </recommendedName>
</protein>
<dbReference type="GO" id="GO:0031461">
    <property type="term" value="C:cullin-RING ubiquitin ligase complex"/>
    <property type="evidence" value="ECO:0007669"/>
    <property type="project" value="InterPro"/>
</dbReference>
<dbReference type="AlphaFoldDB" id="W3VVY5"/>
<gene>
    <name evidence="9" type="ORF">PaG_00383</name>
</gene>
<dbReference type="Gene3D" id="3.30.230.130">
    <property type="entry name" value="Cullin, Chain C, Domain 2"/>
    <property type="match status" value="1"/>
</dbReference>
<reference evidence="9 10" key="1">
    <citation type="journal article" date="2014" name="Genome Announc.">
        <title>Genome sequence of the basidiomycetous fungus Pseudozyma aphidis DSM70725, an efficient producer of biosurfactant mannosylerythritol lipids.</title>
        <authorList>
            <person name="Lorenz S."/>
            <person name="Guenther M."/>
            <person name="Grumaz C."/>
            <person name="Rupp S."/>
            <person name="Zibek S."/>
            <person name="Sohn K."/>
        </authorList>
    </citation>
    <scope>NUCLEOTIDE SEQUENCE [LARGE SCALE GENOMIC DNA]</scope>
    <source>
        <strain evidence="10">ATCC 32657 / CBS 517.83 / DSM 70725 / JCM 10318 / NBRC 10182 / NRRL Y-7954 / St-0401</strain>
    </source>
</reference>
<comment type="caution">
    <text evidence="9">The sequence shown here is derived from an EMBL/GenBank/DDBJ whole genome shotgun (WGS) entry which is preliminary data.</text>
</comment>